<evidence type="ECO:0000313" key="2">
    <source>
        <dbReference type="EnsemblPlants" id="PAC:32947517.CDS.1"/>
    </source>
</evidence>
<evidence type="ECO:0000313" key="1">
    <source>
        <dbReference type="EMBL" id="PNR32934.1"/>
    </source>
</evidence>
<gene>
    <name evidence="1" type="ORF">PHYPA_024877</name>
</gene>
<evidence type="ECO:0000313" key="3">
    <source>
        <dbReference type="Proteomes" id="UP000006727"/>
    </source>
</evidence>
<proteinExistence type="predicted"/>
<dbReference type="AlphaFoldDB" id="A0A2K1IUH9"/>
<keyword evidence="3" id="KW-1185">Reference proteome</keyword>
<dbReference type="EnsemblPlants" id="Pp3c20_8080V3.1">
    <property type="protein sequence ID" value="PAC:32947517.CDS.1"/>
    <property type="gene ID" value="Pp3c20_8080"/>
</dbReference>
<organism evidence="1">
    <name type="scientific">Physcomitrium patens</name>
    <name type="common">Spreading-leaved earth moss</name>
    <name type="synonym">Physcomitrella patens</name>
    <dbReference type="NCBI Taxonomy" id="3218"/>
    <lineage>
        <taxon>Eukaryota</taxon>
        <taxon>Viridiplantae</taxon>
        <taxon>Streptophyta</taxon>
        <taxon>Embryophyta</taxon>
        <taxon>Bryophyta</taxon>
        <taxon>Bryophytina</taxon>
        <taxon>Bryopsida</taxon>
        <taxon>Funariidae</taxon>
        <taxon>Funariales</taxon>
        <taxon>Funariaceae</taxon>
        <taxon>Physcomitrium</taxon>
    </lineage>
</organism>
<reference evidence="2" key="3">
    <citation type="submission" date="2020-12" db="UniProtKB">
        <authorList>
            <consortium name="EnsemblPlants"/>
        </authorList>
    </citation>
    <scope>IDENTIFICATION</scope>
</reference>
<reference evidence="1 3" key="2">
    <citation type="journal article" date="2018" name="Plant J.">
        <title>The Physcomitrella patens chromosome-scale assembly reveals moss genome structure and evolution.</title>
        <authorList>
            <person name="Lang D."/>
            <person name="Ullrich K.K."/>
            <person name="Murat F."/>
            <person name="Fuchs J."/>
            <person name="Jenkins J."/>
            <person name="Haas F.B."/>
            <person name="Piednoel M."/>
            <person name="Gundlach H."/>
            <person name="Van Bel M."/>
            <person name="Meyberg R."/>
            <person name="Vives C."/>
            <person name="Morata J."/>
            <person name="Symeonidi A."/>
            <person name="Hiss M."/>
            <person name="Muchero W."/>
            <person name="Kamisugi Y."/>
            <person name="Saleh O."/>
            <person name="Blanc G."/>
            <person name="Decker E.L."/>
            <person name="van Gessel N."/>
            <person name="Grimwood J."/>
            <person name="Hayes R.D."/>
            <person name="Graham S.W."/>
            <person name="Gunter L.E."/>
            <person name="McDaniel S.F."/>
            <person name="Hoernstein S.N.W."/>
            <person name="Larsson A."/>
            <person name="Li F.W."/>
            <person name="Perroud P.F."/>
            <person name="Phillips J."/>
            <person name="Ranjan P."/>
            <person name="Rokshar D.S."/>
            <person name="Rothfels C.J."/>
            <person name="Schneider L."/>
            <person name="Shu S."/>
            <person name="Stevenson D.W."/>
            <person name="Thummler F."/>
            <person name="Tillich M."/>
            <person name="Villarreal Aguilar J.C."/>
            <person name="Widiez T."/>
            <person name="Wong G.K."/>
            <person name="Wymore A."/>
            <person name="Zhang Y."/>
            <person name="Zimmer A.D."/>
            <person name="Quatrano R.S."/>
            <person name="Mayer K.F.X."/>
            <person name="Goodstein D."/>
            <person name="Casacuberta J.M."/>
            <person name="Vandepoele K."/>
            <person name="Reski R."/>
            <person name="Cuming A.C."/>
            <person name="Tuskan G.A."/>
            <person name="Maumus F."/>
            <person name="Salse J."/>
            <person name="Schmutz J."/>
            <person name="Rensing S.A."/>
        </authorList>
    </citation>
    <scope>NUCLEOTIDE SEQUENCE [LARGE SCALE GENOMIC DNA]</scope>
    <source>
        <strain evidence="2 3">cv. Gransden 2004</strain>
    </source>
</reference>
<protein>
    <submittedName>
        <fullName evidence="1 2">Uncharacterized protein</fullName>
    </submittedName>
</protein>
<dbReference type="Gramene" id="Pp3c20_8080V3.1">
    <property type="protein sequence ID" value="PAC:32947517.CDS.1"/>
    <property type="gene ID" value="Pp3c20_8080"/>
</dbReference>
<name>A0A2K1IUH9_PHYPA</name>
<sequence>MNDVVSLGKCPLHSSTSLLCSLYWPVPLMKRFTLALDFSDLFSAANYKMVFFGSYFN</sequence>
<dbReference type="Proteomes" id="UP000006727">
    <property type="component" value="Chromosome 20"/>
</dbReference>
<accession>A0A2K1IUH9</accession>
<dbReference type="EMBL" id="ABEU02000020">
    <property type="protein sequence ID" value="PNR32934.1"/>
    <property type="molecule type" value="Genomic_DNA"/>
</dbReference>
<reference evidence="1 3" key="1">
    <citation type="journal article" date="2008" name="Science">
        <title>The Physcomitrella genome reveals evolutionary insights into the conquest of land by plants.</title>
        <authorList>
            <person name="Rensing S."/>
            <person name="Lang D."/>
            <person name="Zimmer A."/>
            <person name="Terry A."/>
            <person name="Salamov A."/>
            <person name="Shapiro H."/>
            <person name="Nishiyama T."/>
            <person name="Perroud P.-F."/>
            <person name="Lindquist E."/>
            <person name="Kamisugi Y."/>
            <person name="Tanahashi T."/>
            <person name="Sakakibara K."/>
            <person name="Fujita T."/>
            <person name="Oishi K."/>
            <person name="Shin-I T."/>
            <person name="Kuroki Y."/>
            <person name="Toyoda A."/>
            <person name="Suzuki Y."/>
            <person name="Hashimoto A."/>
            <person name="Yamaguchi K."/>
            <person name="Sugano A."/>
            <person name="Kohara Y."/>
            <person name="Fujiyama A."/>
            <person name="Anterola A."/>
            <person name="Aoki S."/>
            <person name="Ashton N."/>
            <person name="Barbazuk W.B."/>
            <person name="Barker E."/>
            <person name="Bennetzen J."/>
            <person name="Bezanilla M."/>
            <person name="Blankenship R."/>
            <person name="Cho S.H."/>
            <person name="Dutcher S."/>
            <person name="Estelle M."/>
            <person name="Fawcett J.A."/>
            <person name="Gundlach H."/>
            <person name="Hanada K."/>
            <person name="Heyl A."/>
            <person name="Hicks K.A."/>
            <person name="Hugh J."/>
            <person name="Lohr M."/>
            <person name="Mayer K."/>
            <person name="Melkozernov A."/>
            <person name="Murata T."/>
            <person name="Nelson D."/>
            <person name="Pils B."/>
            <person name="Prigge M."/>
            <person name="Reiss B."/>
            <person name="Renner T."/>
            <person name="Rombauts S."/>
            <person name="Rushton P."/>
            <person name="Sanderfoot A."/>
            <person name="Schween G."/>
            <person name="Shiu S.-H."/>
            <person name="Stueber K."/>
            <person name="Theodoulou F.L."/>
            <person name="Tu H."/>
            <person name="Van de Peer Y."/>
            <person name="Verrier P.J."/>
            <person name="Waters E."/>
            <person name="Wood A."/>
            <person name="Yang L."/>
            <person name="Cove D."/>
            <person name="Cuming A."/>
            <person name="Hasebe M."/>
            <person name="Lucas S."/>
            <person name="Mishler D.B."/>
            <person name="Reski R."/>
            <person name="Grigoriev I."/>
            <person name="Quatrano R.S."/>
            <person name="Boore J.L."/>
        </authorList>
    </citation>
    <scope>NUCLEOTIDE SEQUENCE [LARGE SCALE GENOMIC DNA]</scope>
    <source>
        <strain evidence="2 3">cv. Gransden 2004</strain>
    </source>
</reference>
<dbReference type="InParanoid" id="A0A2K1IUH9"/>